<feature type="signal peptide" evidence="1">
    <location>
        <begin position="1"/>
        <end position="32"/>
    </location>
</feature>
<name>A0ABY6I1D6_STRPE</name>
<evidence type="ECO:0000313" key="3">
    <source>
        <dbReference type="Proteomes" id="UP001163878"/>
    </source>
</evidence>
<keyword evidence="3" id="KW-1185">Reference proteome</keyword>
<organism evidence="2 3">
    <name type="scientific">Streptomyces peucetius</name>
    <dbReference type="NCBI Taxonomy" id="1950"/>
    <lineage>
        <taxon>Bacteria</taxon>
        <taxon>Bacillati</taxon>
        <taxon>Actinomycetota</taxon>
        <taxon>Actinomycetes</taxon>
        <taxon>Kitasatosporales</taxon>
        <taxon>Streptomycetaceae</taxon>
        <taxon>Streptomyces</taxon>
    </lineage>
</organism>
<accession>A0ABY6I1D6</accession>
<reference evidence="2" key="1">
    <citation type="submission" date="2022-10" db="EMBL/GenBank/DDBJ databases">
        <title>Cytochrome P450 Catalyzes Benzene Ring Formation in the Biosynthesis of Trialkyl-Substituted Aromatic Polyketides.</title>
        <authorList>
            <person name="Zhao E."/>
            <person name="Ge H."/>
        </authorList>
    </citation>
    <scope>NUCLEOTIDE SEQUENCE</scope>
    <source>
        <strain evidence="2">NA0869</strain>
    </source>
</reference>
<evidence type="ECO:0000313" key="2">
    <source>
        <dbReference type="EMBL" id="UYQ60105.1"/>
    </source>
</evidence>
<protein>
    <recommendedName>
        <fullName evidence="4">Calcium-binding protein</fullName>
    </recommendedName>
</protein>
<dbReference type="RefSeq" id="WP_264241252.1">
    <property type="nucleotide sequence ID" value="NZ_CP107567.1"/>
</dbReference>
<evidence type="ECO:0000256" key="1">
    <source>
        <dbReference type="SAM" id="SignalP"/>
    </source>
</evidence>
<feature type="chain" id="PRO_5045818656" description="Calcium-binding protein" evidence="1">
    <location>
        <begin position="33"/>
        <end position="271"/>
    </location>
</feature>
<evidence type="ECO:0008006" key="4">
    <source>
        <dbReference type="Google" id="ProtNLM"/>
    </source>
</evidence>
<keyword evidence="1" id="KW-0732">Signal</keyword>
<dbReference type="Proteomes" id="UP001163878">
    <property type="component" value="Chromosome"/>
</dbReference>
<proteinExistence type="predicted"/>
<sequence>MRIGALPAVRAAVAAVAGALLATLAVAPPARADNHNLTPPEILSASVHGGRTIVLGPNQTLTFQATVTARAAAGILRYGVEMELVGPGGLRWDAAPDLPAVCEPISVTTSVCTEWFRIDTGSAEVTNGYAGDWKLWATVASNNLHTRPESSITSEIDAATAKVRRSSKLTFAALPNPVRQGRDVSALGRLRVADWASNSYVGTPGQTVELEFCATPCRTVESLRTLRTGTYGFTGTTHPATRDGSWWLRYGGTGQNAATYSPGVFVDVLEG</sequence>
<gene>
    <name evidence="2" type="ORF">OGH68_00465</name>
</gene>
<dbReference type="EMBL" id="CP107567">
    <property type="protein sequence ID" value="UYQ60105.1"/>
    <property type="molecule type" value="Genomic_DNA"/>
</dbReference>